<name>A0A172YDP8_9GAMM</name>
<evidence type="ECO:0000313" key="7">
    <source>
        <dbReference type="Proteomes" id="UP000077875"/>
    </source>
</evidence>
<dbReference type="InterPro" id="IPR005493">
    <property type="entry name" value="RraA/RraA-like"/>
</dbReference>
<gene>
    <name evidence="6" type="ORF">A5892_07800</name>
</gene>
<dbReference type="EMBL" id="CP015243">
    <property type="protein sequence ID" value="ANF57379.1"/>
    <property type="molecule type" value="Genomic_DNA"/>
</dbReference>
<dbReference type="CDD" id="cd16841">
    <property type="entry name" value="RraA_family"/>
    <property type="match status" value="1"/>
</dbReference>
<organism evidence="6 7">
    <name type="scientific">Halotalea alkalilenta</name>
    <dbReference type="NCBI Taxonomy" id="376489"/>
    <lineage>
        <taxon>Bacteria</taxon>
        <taxon>Pseudomonadati</taxon>
        <taxon>Pseudomonadota</taxon>
        <taxon>Gammaproteobacteria</taxon>
        <taxon>Oceanospirillales</taxon>
        <taxon>Halomonadaceae</taxon>
        <taxon>Halotalea</taxon>
    </lineage>
</organism>
<dbReference type="Proteomes" id="UP000077875">
    <property type="component" value="Chromosome"/>
</dbReference>
<reference evidence="6 7" key="1">
    <citation type="submission" date="2016-04" db="EMBL/GenBank/DDBJ databases">
        <title>Complete Genome Sequence of Halotalea alkalilenta IHB B 13600.</title>
        <authorList>
            <person name="Swarnkar M.K."/>
            <person name="Sharma A."/>
            <person name="Kaushal K."/>
            <person name="Soni R."/>
            <person name="Rana S."/>
            <person name="Singh A.K."/>
            <person name="Gulati A."/>
        </authorList>
    </citation>
    <scope>NUCLEOTIDE SEQUENCE [LARGE SCALE GENOMIC DNA]</scope>
    <source>
        <strain evidence="6 7">IHB B 13600</strain>
    </source>
</reference>
<evidence type="ECO:0000256" key="2">
    <source>
        <dbReference type="ARBA" id="ARBA00016549"/>
    </source>
</evidence>
<comment type="cofactor">
    <cofactor evidence="1">
        <name>a divalent metal cation</name>
        <dbReference type="ChEBI" id="CHEBI:60240"/>
    </cofactor>
</comment>
<proteinExistence type="predicted"/>
<dbReference type="KEGG" id="haa:A5892_07800"/>
<keyword evidence="7" id="KW-1185">Reference proteome</keyword>
<dbReference type="PANTHER" id="PTHR33254">
    <property type="entry name" value="4-HYDROXY-4-METHYL-2-OXOGLUTARATE ALDOLASE 3-RELATED"/>
    <property type="match status" value="1"/>
</dbReference>
<evidence type="ECO:0000256" key="5">
    <source>
        <dbReference type="PIRSR" id="PIRSR605493-1"/>
    </source>
</evidence>
<dbReference type="GO" id="GO:0008168">
    <property type="term" value="F:methyltransferase activity"/>
    <property type="evidence" value="ECO:0007669"/>
    <property type="project" value="UniProtKB-KW"/>
</dbReference>
<sequence>MGKIGFRIQQHPGRSIDAETLVQYSTVGSAQISDCMGRLYGAVGLKPFHRPGSARLVGTAVTVKVRPGDNLMIHKAIALAGAGDVIVVDGGGEQTNALVGELMYMQALGRGIAGFVIDGAIRDADTFFQNDFPCFGRGISHRGPYKEGPGEINVPVCIGGQVVNAGDVVVGDADGVVFIAAADAQHVLAQALKKESVEVETKKKILSGGSNDKPWIDAVIAQKGEAL</sequence>
<evidence type="ECO:0000256" key="4">
    <source>
        <dbReference type="ARBA" id="ARBA00030169"/>
    </source>
</evidence>
<accession>A0A172YDP8</accession>
<dbReference type="NCBIfam" id="NF004850">
    <property type="entry name" value="PRK06201.1"/>
    <property type="match status" value="1"/>
</dbReference>
<evidence type="ECO:0000256" key="3">
    <source>
        <dbReference type="ARBA" id="ARBA00029596"/>
    </source>
</evidence>
<dbReference type="STRING" id="376489.A5892_07800"/>
<evidence type="ECO:0000256" key="1">
    <source>
        <dbReference type="ARBA" id="ARBA00001968"/>
    </source>
</evidence>
<feature type="binding site" evidence="5">
    <location>
        <position position="123"/>
    </location>
    <ligand>
        <name>substrate</name>
    </ligand>
</feature>
<keyword evidence="6" id="KW-0808">Transferase</keyword>
<keyword evidence="5" id="KW-0460">Magnesium</keyword>
<dbReference type="GO" id="GO:0046872">
    <property type="term" value="F:metal ion binding"/>
    <property type="evidence" value="ECO:0007669"/>
    <property type="project" value="UniProtKB-KW"/>
</dbReference>
<dbReference type="AlphaFoldDB" id="A0A172YDP8"/>
<dbReference type="PANTHER" id="PTHR33254:SF4">
    <property type="entry name" value="4-HYDROXY-4-METHYL-2-OXOGLUTARATE ALDOLASE 3-RELATED"/>
    <property type="match status" value="1"/>
</dbReference>
<keyword evidence="6" id="KW-0489">Methyltransferase</keyword>
<keyword evidence="5" id="KW-0479">Metal-binding</keyword>
<dbReference type="SUPFAM" id="SSF89562">
    <property type="entry name" value="RraA-like"/>
    <property type="match status" value="1"/>
</dbReference>
<dbReference type="RefSeq" id="WP_064122330.1">
    <property type="nucleotide sequence ID" value="NZ_CP015243.1"/>
</dbReference>
<evidence type="ECO:0000313" key="6">
    <source>
        <dbReference type="EMBL" id="ANF57379.1"/>
    </source>
</evidence>
<dbReference type="GO" id="GO:0032259">
    <property type="term" value="P:methylation"/>
    <property type="evidence" value="ECO:0007669"/>
    <property type="project" value="UniProtKB-KW"/>
</dbReference>
<dbReference type="Gene3D" id="3.50.30.40">
    <property type="entry name" value="Ribonuclease E inhibitor RraA/RraA-like"/>
    <property type="match status" value="1"/>
</dbReference>
<feature type="binding site" evidence="5">
    <location>
        <position position="122"/>
    </location>
    <ligand>
        <name>substrate</name>
    </ligand>
</feature>
<comment type="cofactor">
    <cofactor evidence="5">
        <name>Mg(2+)</name>
        <dbReference type="ChEBI" id="CHEBI:18420"/>
    </cofactor>
</comment>
<dbReference type="Pfam" id="PF03737">
    <property type="entry name" value="RraA-like"/>
    <property type="match status" value="1"/>
</dbReference>
<dbReference type="InterPro" id="IPR036704">
    <property type="entry name" value="RraA/RraA-like_sf"/>
</dbReference>
<feature type="binding site" evidence="5">
    <location>
        <begin position="100"/>
        <end position="103"/>
    </location>
    <ligand>
        <name>substrate</name>
    </ligand>
</feature>
<protein>
    <recommendedName>
        <fullName evidence="2">Putative 4-hydroxy-4-methyl-2-oxoglutarate aldolase</fullName>
    </recommendedName>
    <alternativeName>
        <fullName evidence="3">Regulator of ribonuclease activity homolog</fullName>
    </alternativeName>
    <alternativeName>
        <fullName evidence="4">RraA-like protein</fullName>
    </alternativeName>
</protein>